<dbReference type="GO" id="GO:0003700">
    <property type="term" value="F:DNA-binding transcription factor activity"/>
    <property type="evidence" value="ECO:0007669"/>
    <property type="project" value="TreeGrafter"/>
</dbReference>
<evidence type="ECO:0000313" key="6">
    <source>
        <dbReference type="EMBL" id="SFM86020.1"/>
    </source>
</evidence>
<protein>
    <submittedName>
        <fullName evidence="6">cAMP-binding domain of CRP or a regulatory subunit of cAMP-dependent protein kinases</fullName>
    </submittedName>
</protein>
<dbReference type="InterPro" id="IPR012318">
    <property type="entry name" value="HTH_CRP"/>
</dbReference>
<dbReference type="InterPro" id="IPR036388">
    <property type="entry name" value="WH-like_DNA-bd_sf"/>
</dbReference>
<evidence type="ECO:0000313" key="7">
    <source>
        <dbReference type="Proteomes" id="UP000199149"/>
    </source>
</evidence>
<dbReference type="PANTHER" id="PTHR24567:SF74">
    <property type="entry name" value="HTH-TYPE TRANSCRIPTIONAL REGULATOR ARCR"/>
    <property type="match status" value="1"/>
</dbReference>
<keyword evidence="7" id="KW-1185">Reference proteome</keyword>
<evidence type="ECO:0000256" key="2">
    <source>
        <dbReference type="ARBA" id="ARBA00023125"/>
    </source>
</evidence>
<name>A0A1I4UB22_9FLAO</name>
<dbReference type="SMART" id="SM00419">
    <property type="entry name" value="HTH_CRP"/>
    <property type="match status" value="1"/>
</dbReference>
<feature type="domain" description="HTH crp-type" evidence="5">
    <location>
        <begin position="154"/>
        <end position="225"/>
    </location>
</feature>
<keyword evidence="3" id="KW-0804">Transcription</keyword>
<dbReference type="AlphaFoldDB" id="A0A1I4UB22"/>
<dbReference type="OrthoDB" id="9127033at2"/>
<dbReference type="InterPro" id="IPR050397">
    <property type="entry name" value="Env_Response_Regulators"/>
</dbReference>
<evidence type="ECO:0000256" key="1">
    <source>
        <dbReference type="ARBA" id="ARBA00023015"/>
    </source>
</evidence>
<evidence type="ECO:0000256" key="3">
    <source>
        <dbReference type="ARBA" id="ARBA00023163"/>
    </source>
</evidence>
<dbReference type="RefSeq" id="WP_092906761.1">
    <property type="nucleotide sequence ID" value="NZ_FOUZ01000003.1"/>
</dbReference>
<dbReference type="PROSITE" id="PS50042">
    <property type="entry name" value="CNMP_BINDING_3"/>
    <property type="match status" value="1"/>
</dbReference>
<dbReference type="SUPFAM" id="SSF51206">
    <property type="entry name" value="cAMP-binding domain-like"/>
    <property type="match status" value="1"/>
</dbReference>
<organism evidence="6 7">
    <name type="scientific">Algoriella xinjiangensis</name>
    <dbReference type="NCBI Taxonomy" id="684065"/>
    <lineage>
        <taxon>Bacteria</taxon>
        <taxon>Pseudomonadati</taxon>
        <taxon>Bacteroidota</taxon>
        <taxon>Flavobacteriia</taxon>
        <taxon>Flavobacteriales</taxon>
        <taxon>Weeksellaceae</taxon>
        <taxon>Algoriella</taxon>
    </lineage>
</organism>
<dbReference type="Pfam" id="PF00027">
    <property type="entry name" value="cNMP_binding"/>
    <property type="match status" value="1"/>
</dbReference>
<keyword evidence="6" id="KW-0418">Kinase</keyword>
<dbReference type="InterPro" id="IPR000595">
    <property type="entry name" value="cNMP-bd_dom"/>
</dbReference>
<evidence type="ECO:0000259" key="4">
    <source>
        <dbReference type="PROSITE" id="PS50042"/>
    </source>
</evidence>
<dbReference type="GO" id="GO:0005829">
    <property type="term" value="C:cytosol"/>
    <property type="evidence" value="ECO:0007669"/>
    <property type="project" value="TreeGrafter"/>
</dbReference>
<accession>A0A1I4UB22</accession>
<dbReference type="GO" id="GO:0016301">
    <property type="term" value="F:kinase activity"/>
    <property type="evidence" value="ECO:0007669"/>
    <property type="project" value="UniProtKB-KW"/>
</dbReference>
<sequence length="235" mass="26706">MSEFNENVESIKAMFDNPESFGVFSKEELLEFEQEKKIFNLKKGDEIIQEGNTPKGIYCVMKGTAKLFKIGFNGKEQILRFINEGDIIGYRSILSQEVFGASATAMTPIEIYYIPEKFFLKLLEVNPKLAFNVLQRIAKDLGEYARTITYLAQKTVRERLAEVLLLLEGKLGTDKDGFINISLTREEMANLIGTATESAIRLISEFKTDELIEVEGRKIKVLDHQKLTKLGHVIL</sequence>
<dbReference type="GO" id="GO:0003677">
    <property type="term" value="F:DNA binding"/>
    <property type="evidence" value="ECO:0007669"/>
    <property type="project" value="UniProtKB-KW"/>
</dbReference>
<dbReference type="STRING" id="684065.SAMN05421738_103159"/>
<feature type="domain" description="Cyclic nucleotide-binding" evidence="4">
    <location>
        <begin position="20"/>
        <end position="123"/>
    </location>
</feature>
<keyword evidence="6" id="KW-0808">Transferase</keyword>
<dbReference type="Gene3D" id="1.10.10.10">
    <property type="entry name" value="Winged helix-like DNA-binding domain superfamily/Winged helix DNA-binding domain"/>
    <property type="match status" value="1"/>
</dbReference>
<dbReference type="PROSITE" id="PS51063">
    <property type="entry name" value="HTH_CRP_2"/>
    <property type="match status" value="1"/>
</dbReference>
<keyword evidence="1" id="KW-0805">Transcription regulation</keyword>
<dbReference type="InterPro" id="IPR014710">
    <property type="entry name" value="RmlC-like_jellyroll"/>
</dbReference>
<proteinExistence type="predicted"/>
<reference evidence="7" key="1">
    <citation type="submission" date="2016-10" db="EMBL/GenBank/DDBJ databases">
        <authorList>
            <person name="Varghese N."/>
            <person name="Submissions S."/>
        </authorList>
    </citation>
    <scope>NUCLEOTIDE SEQUENCE [LARGE SCALE GENOMIC DNA]</scope>
    <source>
        <strain evidence="7">XJ109</strain>
    </source>
</reference>
<dbReference type="EMBL" id="FOUZ01000003">
    <property type="protein sequence ID" value="SFM86020.1"/>
    <property type="molecule type" value="Genomic_DNA"/>
</dbReference>
<dbReference type="Gene3D" id="2.60.120.10">
    <property type="entry name" value="Jelly Rolls"/>
    <property type="match status" value="1"/>
</dbReference>
<dbReference type="Proteomes" id="UP000199149">
    <property type="component" value="Unassembled WGS sequence"/>
</dbReference>
<dbReference type="CDD" id="cd00038">
    <property type="entry name" value="CAP_ED"/>
    <property type="match status" value="1"/>
</dbReference>
<dbReference type="Pfam" id="PF13545">
    <property type="entry name" value="HTH_Crp_2"/>
    <property type="match status" value="1"/>
</dbReference>
<keyword evidence="2" id="KW-0238">DNA-binding</keyword>
<dbReference type="SUPFAM" id="SSF46785">
    <property type="entry name" value="Winged helix' DNA-binding domain"/>
    <property type="match status" value="1"/>
</dbReference>
<dbReference type="SMART" id="SM00100">
    <property type="entry name" value="cNMP"/>
    <property type="match status" value="1"/>
</dbReference>
<dbReference type="InterPro" id="IPR036390">
    <property type="entry name" value="WH_DNA-bd_sf"/>
</dbReference>
<dbReference type="PANTHER" id="PTHR24567">
    <property type="entry name" value="CRP FAMILY TRANSCRIPTIONAL REGULATORY PROTEIN"/>
    <property type="match status" value="1"/>
</dbReference>
<gene>
    <name evidence="6" type="ORF">SAMN05421738_103159</name>
</gene>
<dbReference type="InterPro" id="IPR018490">
    <property type="entry name" value="cNMP-bd_dom_sf"/>
</dbReference>
<evidence type="ECO:0000259" key="5">
    <source>
        <dbReference type="PROSITE" id="PS51063"/>
    </source>
</evidence>